<dbReference type="InterPro" id="IPR050736">
    <property type="entry name" value="Sensor_HK_Regulatory"/>
</dbReference>
<dbReference type="SUPFAM" id="SSF55874">
    <property type="entry name" value="ATPase domain of HSP90 chaperone/DNA topoisomerase II/histidine kinase"/>
    <property type="match status" value="1"/>
</dbReference>
<evidence type="ECO:0000259" key="9">
    <source>
        <dbReference type="PROSITE" id="PS50109"/>
    </source>
</evidence>
<dbReference type="InterPro" id="IPR003594">
    <property type="entry name" value="HATPase_dom"/>
</dbReference>
<dbReference type="InterPro" id="IPR005467">
    <property type="entry name" value="His_kinase_dom"/>
</dbReference>
<dbReference type="EC" id="2.7.13.3" evidence="2"/>
<dbReference type="GO" id="GO:0000155">
    <property type="term" value="F:phosphorelay sensor kinase activity"/>
    <property type="evidence" value="ECO:0007669"/>
    <property type="project" value="InterPro"/>
</dbReference>
<dbReference type="PRINTS" id="PR00344">
    <property type="entry name" value="BCTRLSENSOR"/>
</dbReference>
<evidence type="ECO:0000256" key="2">
    <source>
        <dbReference type="ARBA" id="ARBA00012438"/>
    </source>
</evidence>
<keyword evidence="6" id="KW-0902">Two-component regulatory system</keyword>
<dbReference type="eggNOG" id="COG2205">
    <property type="taxonomic scope" value="Bacteria"/>
</dbReference>
<keyword evidence="11" id="KW-1185">Reference proteome</keyword>
<comment type="catalytic activity">
    <reaction evidence="1">
        <text>ATP + protein L-histidine = ADP + protein N-phospho-L-histidine.</text>
        <dbReference type="EC" id="2.7.13.3"/>
    </reaction>
</comment>
<organism evidence="10 11">
    <name type="scientific">Haliangium ochraceum (strain DSM 14365 / JCM 11303 / SMP-2)</name>
    <dbReference type="NCBI Taxonomy" id="502025"/>
    <lineage>
        <taxon>Bacteria</taxon>
        <taxon>Pseudomonadati</taxon>
        <taxon>Myxococcota</taxon>
        <taxon>Polyangia</taxon>
        <taxon>Haliangiales</taxon>
        <taxon>Kofleriaceae</taxon>
        <taxon>Haliangium</taxon>
    </lineage>
</organism>
<evidence type="ECO:0000313" key="10">
    <source>
        <dbReference type="EMBL" id="ACY13191.1"/>
    </source>
</evidence>
<dbReference type="FunFam" id="1.10.287.130:FF:000001">
    <property type="entry name" value="Two-component sensor histidine kinase"/>
    <property type="match status" value="1"/>
</dbReference>
<keyword evidence="7 8" id="KW-0472">Membrane</keyword>
<proteinExistence type="predicted"/>
<evidence type="ECO:0000256" key="3">
    <source>
        <dbReference type="ARBA" id="ARBA00022553"/>
    </source>
</evidence>
<dbReference type="InterPro" id="IPR003661">
    <property type="entry name" value="HisK_dim/P_dom"/>
</dbReference>
<dbReference type="Proteomes" id="UP000001880">
    <property type="component" value="Chromosome"/>
</dbReference>
<evidence type="ECO:0000256" key="4">
    <source>
        <dbReference type="ARBA" id="ARBA00022679"/>
    </source>
</evidence>
<sequence length="321" mass="35203">MRFRAPANIQLRRAQIVLMLATLVPTVLMTALAIVLIAMGSDSIGLLITGILVLTFCTTSITGYILGSIYVQRGASMARVQSDFLSSVSHELRTPLTSIRMFIETLRDNRVTDPEDKDQCLALLEREMHRLDGLVARLIELTRMETGKHNFRRDPVSIDEVVRDALAAFDAATLPTRIPIDVTVTPGMKVTGDRATLAQALVNLLTNAWKYTPNEQPCIGLTATPHGKRHIEIVVADNGIGIPRAEQKAIFDKFERGQEAIQSRTGGVGLGLATVRAIVRAHKGRIELRSRPGHGSEFRIYLRKRPVLADARDASGPVSVA</sequence>
<dbReference type="STRING" id="502025.Hoch_0553"/>
<feature type="transmembrane region" description="Helical" evidence="8">
    <location>
        <begin position="16"/>
        <end position="38"/>
    </location>
</feature>
<dbReference type="OrthoDB" id="9813151at2"/>
<protein>
    <recommendedName>
        <fullName evidence="2">histidine kinase</fullName>
        <ecNumber evidence="2">2.7.13.3</ecNumber>
    </recommendedName>
</protein>
<dbReference type="HOGENOM" id="CLU_000445_89_3_7"/>
<dbReference type="Pfam" id="PF02518">
    <property type="entry name" value="HATPase_c"/>
    <property type="match status" value="1"/>
</dbReference>
<dbReference type="EMBL" id="CP001804">
    <property type="protein sequence ID" value="ACY13191.1"/>
    <property type="molecule type" value="Genomic_DNA"/>
</dbReference>
<keyword evidence="3" id="KW-0597">Phosphoprotein</keyword>
<dbReference type="PANTHER" id="PTHR43711:SF28">
    <property type="entry name" value="SENSOR HISTIDINE KINASE YXDK"/>
    <property type="match status" value="1"/>
</dbReference>
<evidence type="ECO:0000256" key="8">
    <source>
        <dbReference type="SAM" id="Phobius"/>
    </source>
</evidence>
<name>D0LLH4_HALO1</name>
<dbReference type="InterPro" id="IPR036890">
    <property type="entry name" value="HATPase_C_sf"/>
</dbReference>
<keyword evidence="8" id="KW-1133">Transmembrane helix</keyword>
<dbReference type="SMART" id="SM00387">
    <property type="entry name" value="HATPase_c"/>
    <property type="match status" value="1"/>
</dbReference>
<evidence type="ECO:0000256" key="1">
    <source>
        <dbReference type="ARBA" id="ARBA00000085"/>
    </source>
</evidence>
<keyword evidence="5 10" id="KW-0418">Kinase</keyword>
<evidence type="ECO:0000313" key="11">
    <source>
        <dbReference type="Proteomes" id="UP000001880"/>
    </source>
</evidence>
<evidence type="ECO:0000256" key="7">
    <source>
        <dbReference type="ARBA" id="ARBA00023136"/>
    </source>
</evidence>
<dbReference type="PANTHER" id="PTHR43711">
    <property type="entry name" value="TWO-COMPONENT HISTIDINE KINASE"/>
    <property type="match status" value="1"/>
</dbReference>
<dbReference type="Gene3D" id="1.10.287.130">
    <property type="match status" value="1"/>
</dbReference>
<dbReference type="PROSITE" id="PS50109">
    <property type="entry name" value="HIS_KIN"/>
    <property type="match status" value="1"/>
</dbReference>
<dbReference type="Gene3D" id="3.30.565.10">
    <property type="entry name" value="Histidine kinase-like ATPase, C-terminal domain"/>
    <property type="match status" value="1"/>
</dbReference>
<dbReference type="InterPro" id="IPR036097">
    <property type="entry name" value="HisK_dim/P_sf"/>
</dbReference>
<dbReference type="CDD" id="cd00082">
    <property type="entry name" value="HisKA"/>
    <property type="match status" value="1"/>
</dbReference>
<dbReference type="Pfam" id="PF00512">
    <property type="entry name" value="HisKA"/>
    <property type="match status" value="1"/>
</dbReference>
<accession>D0LLH4</accession>
<keyword evidence="4" id="KW-0808">Transferase</keyword>
<feature type="transmembrane region" description="Helical" evidence="8">
    <location>
        <begin position="44"/>
        <end position="71"/>
    </location>
</feature>
<dbReference type="InterPro" id="IPR004358">
    <property type="entry name" value="Sig_transdc_His_kin-like_C"/>
</dbReference>
<dbReference type="FunFam" id="3.30.565.10:FF:000006">
    <property type="entry name" value="Sensor histidine kinase WalK"/>
    <property type="match status" value="1"/>
</dbReference>
<dbReference type="RefSeq" id="WP_012825818.1">
    <property type="nucleotide sequence ID" value="NC_013440.1"/>
</dbReference>
<dbReference type="SUPFAM" id="SSF47384">
    <property type="entry name" value="Homodimeric domain of signal transducing histidine kinase"/>
    <property type="match status" value="1"/>
</dbReference>
<reference evidence="10 11" key="1">
    <citation type="journal article" date="2010" name="Stand. Genomic Sci.">
        <title>Complete genome sequence of Haliangium ochraceum type strain (SMP-2).</title>
        <authorList>
            <consortium name="US DOE Joint Genome Institute (JGI-PGF)"/>
            <person name="Ivanova N."/>
            <person name="Daum C."/>
            <person name="Lang E."/>
            <person name="Abt B."/>
            <person name="Kopitz M."/>
            <person name="Saunders E."/>
            <person name="Lapidus A."/>
            <person name="Lucas S."/>
            <person name="Glavina Del Rio T."/>
            <person name="Nolan M."/>
            <person name="Tice H."/>
            <person name="Copeland A."/>
            <person name="Cheng J.F."/>
            <person name="Chen F."/>
            <person name="Bruce D."/>
            <person name="Goodwin L."/>
            <person name="Pitluck S."/>
            <person name="Mavromatis K."/>
            <person name="Pati A."/>
            <person name="Mikhailova N."/>
            <person name="Chen A."/>
            <person name="Palaniappan K."/>
            <person name="Land M."/>
            <person name="Hauser L."/>
            <person name="Chang Y.J."/>
            <person name="Jeffries C.D."/>
            <person name="Detter J.C."/>
            <person name="Brettin T."/>
            <person name="Rohde M."/>
            <person name="Goker M."/>
            <person name="Bristow J."/>
            <person name="Markowitz V."/>
            <person name="Eisen J.A."/>
            <person name="Hugenholtz P."/>
            <person name="Kyrpides N.C."/>
            <person name="Klenk H.P."/>
        </authorList>
    </citation>
    <scope>NUCLEOTIDE SEQUENCE [LARGE SCALE GENOMIC DNA]</scope>
    <source>
        <strain evidence="11">DSM 14365 / CIP 107738 / JCM 11303 / AJ 13395 / SMP-2</strain>
    </source>
</reference>
<dbReference type="AlphaFoldDB" id="D0LLH4"/>
<dbReference type="CDD" id="cd00075">
    <property type="entry name" value="HATPase"/>
    <property type="match status" value="1"/>
</dbReference>
<evidence type="ECO:0000256" key="6">
    <source>
        <dbReference type="ARBA" id="ARBA00023012"/>
    </source>
</evidence>
<dbReference type="KEGG" id="hoh:Hoch_0553"/>
<gene>
    <name evidence="10" type="ordered locus">Hoch_0553</name>
</gene>
<evidence type="ECO:0000256" key="5">
    <source>
        <dbReference type="ARBA" id="ARBA00022777"/>
    </source>
</evidence>
<feature type="domain" description="Histidine kinase" evidence="9">
    <location>
        <begin position="87"/>
        <end position="306"/>
    </location>
</feature>
<keyword evidence="8" id="KW-0812">Transmembrane</keyword>
<dbReference type="SMART" id="SM00388">
    <property type="entry name" value="HisKA"/>
    <property type="match status" value="1"/>
</dbReference>